<sequence>MKEIMDESVAARKKSMALGSVNYAGELSTQLLEHAEKMEKRYKTLQQALNTGVTDQGFFDKCFRVISKERKWYTSAEAAANSILSGLNRASKAKKREKGKKGEGSDKSKGKKDPK</sequence>
<dbReference type="EMBL" id="CAXAMM010000110">
    <property type="protein sequence ID" value="CAK8985935.1"/>
    <property type="molecule type" value="Genomic_DNA"/>
</dbReference>
<organism evidence="2 3">
    <name type="scientific">Durusdinium trenchii</name>
    <dbReference type="NCBI Taxonomy" id="1381693"/>
    <lineage>
        <taxon>Eukaryota</taxon>
        <taxon>Sar</taxon>
        <taxon>Alveolata</taxon>
        <taxon>Dinophyceae</taxon>
        <taxon>Suessiales</taxon>
        <taxon>Symbiodiniaceae</taxon>
        <taxon>Durusdinium</taxon>
    </lineage>
</organism>
<name>A0ABP0H7B4_9DINO</name>
<comment type="caution">
    <text evidence="2">The sequence shown here is derived from an EMBL/GenBank/DDBJ whole genome shotgun (WGS) entry which is preliminary data.</text>
</comment>
<gene>
    <name evidence="2" type="ORF">SCF082_LOCUS342</name>
</gene>
<keyword evidence="3" id="KW-1185">Reference proteome</keyword>
<accession>A0ABP0H7B4</accession>
<evidence type="ECO:0000313" key="3">
    <source>
        <dbReference type="Proteomes" id="UP001642464"/>
    </source>
</evidence>
<reference evidence="2 3" key="1">
    <citation type="submission" date="2024-02" db="EMBL/GenBank/DDBJ databases">
        <authorList>
            <person name="Chen Y."/>
            <person name="Shah S."/>
            <person name="Dougan E. K."/>
            <person name="Thang M."/>
            <person name="Chan C."/>
        </authorList>
    </citation>
    <scope>NUCLEOTIDE SEQUENCE [LARGE SCALE GENOMIC DNA]</scope>
</reference>
<proteinExistence type="predicted"/>
<protein>
    <submittedName>
        <fullName evidence="2">Uncharacterized protein</fullName>
    </submittedName>
</protein>
<dbReference type="Proteomes" id="UP001642464">
    <property type="component" value="Unassembled WGS sequence"/>
</dbReference>
<feature type="region of interest" description="Disordered" evidence="1">
    <location>
        <begin position="84"/>
        <end position="115"/>
    </location>
</feature>
<evidence type="ECO:0000256" key="1">
    <source>
        <dbReference type="SAM" id="MobiDB-lite"/>
    </source>
</evidence>
<evidence type="ECO:0000313" key="2">
    <source>
        <dbReference type="EMBL" id="CAK8985935.1"/>
    </source>
</evidence>
<feature type="compositionally biased region" description="Basic and acidic residues" evidence="1">
    <location>
        <begin position="100"/>
        <end position="115"/>
    </location>
</feature>